<keyword evidence="1" id="KW-0812">Transmembrane</keyword>
<reference evidence="2 3" key="1">
    <citation type="journal article" date="2021" name="BMC Genomics">
        <title>Genome-resolved metagenome and metatranscriptome analyses of thermophilic composting reveal key bacterial players and their metabolic interactions.</title>
        <authorList>
            <person name="Braga L.P.P."/>
            <person name="Pereira R.V."/>
            <person name="Martins L.F."/>
            <person name="Moura L.M.S."/>
            <person name="Sanchez F.B."/>
            <person name="Patane J.S.L."/>
            <person name="da Silva A.M."/>
            <person name="Setubal J.C."/>
        </authorList>
    </citation>
    <scope>NUCLEOTIDE SEQUENCE [LARGE SCALE GENOMIC DNA]</scope>
    <source>
        <strain evidence="2">ZC4RG45</strain>
    </source>
</reference>
<feature type="transmembrane region" description="Helical" evidence="1">
    <location>
        <begin position="203"/>
        <end position="223"/>
    </location>
</feature>
<keyword evidence="1" id="KW-0472">Membrane</keyword>
<comment type="caution">
    <text evidence="2">The sequence shown here is derived from an EMBL/GenBank/DDBJ whole genome shotgun (WGS) entry which is preliminary data.</text>
</comment>
<feature type="transmembrane region" description="Helical" evidence="1">
    <location>
        <begin position="7"/>
        <end position="27"/>
    </location>
</feature>
<feature type="transmembrane region" description="Helical" evidence="1">
    <location>
        <begin position="164"/>
        <end position="183"/>
    </location>
</feature>
<evidence type="ECO:0000313" key="3">
    <source>
        <dbReference type="Proteomes" id="UP000249324"/>
    </source>
</evidence>
<evidence type="ECO:0000256" key="1">
    <source>
        <dbReference type="SAM" id="Phobius"/>
    </source>
</evidence>
<name>A0ABD6FGD5_9PSEU</name>
<dbReference type="Proteomes" id="UP000249324">
    <property type="component" value="Unassembled WGS sequence"/>
</dbReference>
<dbReference type="Pfam" id="PF14329">
    <property type="entry name" value="DUF4386"/>
    <property type="match status" value="1"/>
</dbReference>
<organism evidence="2 3">
    <name type="scientific">Thermocrispum agreste</name>
    <dbReference type="NCBI Taxonomy" id="37925"/>
    <lineage>
        <taxon>Bacteria</taxon>
        <taxon>Bacillati</taxon>
        <taxon>Actinomycetota</taxon>
        <taxon>Actinomycetes</taxon>
        <taxon>Pseudonocardiales</taxon>
        <taxon>Pseudonocardiaceae</taxon>
        <taxon>Thermocrispum</taxon>
    </lineage>
</organism>
<feature type="transmembrane region" description="Helical" evidence="1">
    <location>
        <begin position="83"/>
        <end position="110"/>
    </location>
</feature>
<protein>
    <submittedName>
        <fullName evidence="2">DUF4386 domain-containing protein</fullName>
    </submittedName>
</protein>
<feature type="transmembrane region" description="Helical" evidence="1">
    <location>
        <begin position="130"/>
        <end position="152"/>
    </location>
</feature>
<dbReference type="AlphaFoldDB" id="A0ABD6FGD5"/>
<keyword evidence="1" id="KW-1133">Transmembrane helix</keyword>
<dbReference type="EMBL" id="QGUI02000162">
    <property type="protein sequence ID" value="MFO7193070.1"/>
    <property type="molecule type" value="Genomic_DNA"/>
</dbReference>
<gene>
    <name evidence="2" type="ORF">DIU77_012575</name>
</gene>
<evidence type="ECO:0000313" key="2">
    <source>
        <dbReference type="EMBL" id="MFO7193070.1"/>
    </source>
</evidence>
<proteinExistence type="predicted"/>
<feature type="transmembrane region" description="Helical" evidence="1">
    <location>
        <begin position="47"/>
        <end position="71"/>
    </location>
</feature>
<accession>A0ABD6FGD5</accession>
<dbReference type="InterPro" id="IPR025495">
    <property type="entry name" value="DUF4386"/>
</dbReference>
<sequence length="226" mass="23350">MRQAVGIAGALYLVTFLAGIPPALFLYRDVVVAGADALTASANGGIQWGALLDVVNACACVGTAVVLFPVLRRCRVRFGEALALGFVTARVLEAAIIFVGVVSLLSLVALRTGPTAARGMGGMLLTVHEWTVLLGPGLIPAFNAALLGWLLYRANLIPRMIPALGLLGAPLLATSAALSVLGVNRPGTVLSDLAVAPIFVWELSLGVYLLGWGFRPAAVAALTPSR</sequence>